<comment type="caution">
    <text evidence="2">The sequence shown here is derived from an EMBL/GenBank/DDBJ whole genome shotgun (WGS) entry which is preliminary data.</text>
</comment>
<sequence>MSVEDDLVTLYGVAPEEFTALRKELVAAAKKRGDEDAARTIAASRRPTTAAWVLNRLVRTDDSVRARLGGLTAELRAAHAAMDGPRIRELTRTQRTLIAELVRAAFEAAELSNPSAALREDVTGTLQAAIADPEVAGRLGRLEKAEQFSGFGEFGAVTATAPARAARTAAPARPKAPAQPTVPAKELRAARARRDAAAKADAAARKAAESAAAEAEELRTRASTALRRYQKILDTLSAAEEEMNTATAELHAAERAAAKADEAAAKAAADLSEAEDALADLDAG</sequence>
<gene>
    <name evidence="2" type="ORF">BV510_23250</name>
    <name evidence="3" type="ORF">CRI78_24655</name>
</gene>
<dbReference type="RefSeq" id="WP_073857413.1">
    <property type="nucleotide sequence ID" value="NZ_BAAATC010000019.1"/>
</dbReference>
<dbReference type="Proteomes" id="UP000191039">
    <property type="component" value="Unassembled WGS sequence"/>
</dbReference>
<protein>
    <submittedName>
        <fullName evidence="2">Uncharacterized protein</fullName>
    </submittedName>
</protein>
<dbReference type="EMBL" id="PDCR01000042">
    <property type="protein sequence ID" value="PEG51817.1"/>
    <property type="molecule type" value="Genomic_DNA"/>
</dbReference>
<accession>A0A1Q4HAM6</accession>
<evidence type="ECO:0000313" key="3">
    <source>
        <dbReference type="EMBL" id="PEG51817.1"/>
    </source>
</evidence>
<evidence type="ECO:0000313" key="5">
    <source>
        <dbReference type="Proteomes" id="UP000220340"/>
    </source>
</evidence>
<dbReference type="STRING" id="1801.BRW64_16805"/>
<dbReference type="OrthoDB" id="3541690at2"/>
<keyword evidence="1" id="KW-0175">Coiled coil</keyword>
<organism evidence="2 4">
    <name type="scientific">Mycolicibacterium diernhoferi</name>
    <dbReference type="NCBI Taxonomy" id="1801"/>
    <lineage>
        <taxon>Bacteria</taxon>
        <taxon>Bacillati</taxon>
        <taxon>Actinomycetota</taxon>
        <taxon>Actinomycetes</taxon>
        <taxon>Mycobacteriales</taxon>
        <taxon>Mycobacteriaceae</taxon>
        <taxon>Mycolicibacterium</taxon>
    </lineage>
</organism>
<proteinExistence type="predicted"/>
<feature type="coiled-coil region" evidence="1">
    <location>
        <begin position="208"/>
        <end position="277"/>
    </location>
</feature>
<dbReference type="AlphaFoldDB" id="A0A1Q4HAM6"/>
<reference evidence="3 5" key="2">
    <citation type="submission" date="2017-10" db="EMBL/GenBank/DDBJ databases">
        <title>The new phylogeny of genus Mycobacterium.</title>
        <authorList>
            <person name="Tortoli E."/>
            <person name="Trovato A."/>
            <person name="Cirillo D.M."/>
        </authorList>
    </citation>
    <scope>NUCLEOTIDE SEQUENCE [LARGE SCALE GENOMIC DNA]</scope>
    <source>
        <strain evidence="3 5">IP141170001</strain>
    </source>
</reference>
<name>A0A1Q4HAM6_9MYCO</name>
<evidence type="ECO:0000313" key="2">
    <source>
        <dbReference type="EMBL" id="OPE48788.1"/>
    </source>
</evidence>
<evidence type="ECO:0000256" key="1">
    <source>
        <dbReference type="SAM" id="Coils"/>
    </source>
</evidence>
<dbReference type="EMBL" id="MIJD01000315">
    <property type="protein sequence ID" value="OPE48788.1"/>
    <property type="molecule type" value="Genomic_DNA"/>
</dbReference>
<dbReference type="Proteomes" id="UP000220340">
    <property type="component" value="Unassembled WGS sequence"/>
</dbReference>
<evidence type="ECO:0000313" key="4">
    <source>
        <dbReference type="Proteomes" id="UP000191039"/>
    </source>
</evidence>
<reference evidence="2 4" key="1">
    <citation type="submission" date="2016-09" db="EMBL/GenBank/DDBJ databases">
        <title>genome sequences of unsequenced Mycobacteria.</title>
        <authorList>
            <person name="Greninger A.L."/>
            <person name="Jerome K.R."/>
            <person name="Mcnair B."/>
            <person name="Wallis C."/>
            <person name="Fang F."/>
        </authorList>
    </citation>
    <scope>NUCLEOTIDE SEQUENCE [LARGE SCALE GENOMIC DNA]</scope>
    <source>
        <strain evidence="2 4">BM1</strain>
    </source>
</reference>
<keyword evidence="5" id="KW-1185">Reference proteome</keyword>